<proteinExistence type="predicted"/>
<dbReference type="EMBL" id="CAJOBJ010001297">
    <property type="protein sequence ID" value="CAF3871924.1"/>
    <property type="molecule type" value="Genomic_DNA"/>
</dbReference>
<dbReference type="Proteomes" id="UP000681720">
    <property type="component" value="Unassembled WGS sequence"/>
</dbReference>
<feature type="coiled-coil region" evidence="1">
    <location>
        <begin position="308"/>
        <end position="335"/>
    </location>
</feature>
<gene>
    <name evidence="2" type="ORF">GIL414_LOCUS5074</name>
</gene>
<reference evidence="2" key="1">
    <citation type="submission" date="2021-02" db="EMBL/GenBank/DDBJ databases">
        <authorList>
            <person name="Nowell W R."/>
        </authorList>
    </citation>
    <scope>NUCLEOTIDE SEQUENCE</scope>
</reference>
<evidence type="ECO:0000256" key="1">
    <source>
        <dbReference type="SAM" id="Coils"/>
    </source>
</evidence>
<accession>A0A8S2KZ08</accession>
<sequence>MPYAIRAKLKLLITGNSETTFVKRSYIEKQYPCELATFFFIKKILIVSAKYYIQYAKEQFLLRWSTLNLLSEYGRKTTIQLIQPYYELDQFLIFIEQNLPLLKSLENRYLTNNKNDTTTRDLFLERIHYDLLSQWQLPNVMRSSIQTWDDIVLDELIGGSRMTFTSRLKATEFDPLLIDYKVQSVLDIDVHLKRHQIQSSTSTLSSLLSTSVAKEFKKMESKISSLKIIDQQTAQLNSNYIQLNSQFCRTVIDFLFTQPQAYYNYEQDEKIPQAKHKQLEMYLYGLENNNHQIQQADQLIYELFNKFVHILKENIEKQETDLQNLSTSIRVAKENILSRDYNELASISDDYLRRYENNEDENNLLTNLFNGDNGNNIAELIVKSVLLSISIWFK</sequence>
<keyword evidence="1" id="KW-0175">Coiled coil</keyword>
<protein>
    <submittedName>
        <fullName evidence="2">Uncharacterized protein</fullName>
    </submittedName>
</protein>
<dbReference type="AlphaFoldDB" id="A0A8S2KZ08"/>
<comment type="caution">
    <text evidence="2">The sequence shown here is derived from an EMBL/GenBank/DDBJ whole genome shotgun (WGS) entry which is preliminary data.</text>
</comment>
<evidence type="ECO:0000313" key="2">
    <source>
        <dbReference type="EMBL" id="CAF3871924.1"/>
    </source>
</evidence>
<evidence type="ECO:0000313" key="3">
    <source>
        <dbReference type="Proteomes" id="UP000681720"/>
    </source>
</evidence>
<name>A0A8S2KZ08_9BILA</name>
<organism evidence="2 3">
    <name type="scientific">Rotaria magnacalcarata</name>
    <dbReference type="NCBI Taxonomy" id="392030"/>
    <lineage>
        <taxon>Eukaryota</taxon>
        <taxon>Metazoa</taxon>
        <taxon>Spiralia</taxon>
        <taxon>Gnathifera</taxon>
        <taxon>Rotifera</taxon>
        <taxon>Eurotatoria</taxon>
        <taxon>Bdelloidea</taxon>
        <taxon>Philodinida</taxon>
        <taxon>Philodinidae</taxon>
        <taxon>Rotaria</taxon>
    </lineage>
</organism>